<feature type="transmembrane region" description="Helical" evidence="2">
    <location>
        <begin position="137"/>
        <end position="155"/>
    </location>
</feature>
<dbReference type="AlphaFoldDB" id="A0AAV4NWA8"/>
<keyword evidence="4" id="KW-1185">Reference proteome</keyword>
<feature type="compositionally biased region" description="Polar residues" evidence="1">
    <location>
        <begin position="57"/>
        <end position="69"/>
    </location>
</feature>
<feature type="region of interest" description="Disordered" evidence="1">
    <location>
        <begin position="57"/>
        <end position="76"/>
    </location>
</feature>
<sequence length="162" mass="17591">MVSASILAQHDSERSRSVMDRASIVMRSHSRSRGTGFCTILFEGPFESLAVVLKGRNGTTGNDPTTETVPQLEEGGTSNCPVHRVDTNALPTLVESLQFASHTSANEILPETAWKSSSLAVMQFTNFIKDDYCGKSGSIGMLIFVVVIFGIDNVFRKRVSSC</sequence>
<evidence type="ECO:0000313" key="3">
    <source>
        <dbReference type="EMBL" id="GIX88053.1"/>
    </source>
</evidence>
<evidence type="ECO:0000256" key="1">
    <source>
        <dbReference type="SAM" id="MobiDB-lite"/>
    </source>
</evidence>
<dbReference type="EMBL" id="BPLR01003731">
    <property type="protein sequence ID" value="GIX88053.1"/>
    <property type="molecule type" value="Genomic_DNA"/>
</dbReference>
<dbReference type="Proteomes" id="UP001054945">
    <property type="component" value="Unassembled WGS sequence"/>
</dbReference>
<keyword evidence="2" id="KW-1133">Transmembrane helix</keyword>
<accession>A0AAV4NWA8</accession>
<gene>
    <name evidence="3" type="ORF">CEXT_787591</name>
</gene>
<organism evidence="3 4">
    <name type="scientific">Caerostris extrusa</name>
    <name type="common">Bark spider</name>
    <name type="synonym">Caerostris bankana</name>
    <dbReference type="NCBI Taxonomy" id="172846"/>
    <lineage>
        <taxon>Eukaryota</taxon>
        <taxon>Metazoa</taxon>
        <taxon>Ecdysozoa</taxon>
        <taxon>Arthropoda</taxon>
        <taxon>Chelicerata</taxon>
        <taxon>Arachnida</taxon>
        <taxon>Araneae</taxon>
        <taxon>Araneomorphae</taxon>
        <taxon>Entelegynae</taxon>
        <taxon>Araneoidea</taxon>
        <taxon>Araneidae</taxon>
        <taxon>Caerostris</taxon>
    </lineage>
</organism>
<keyword evidence="2" id="KW-0472">Membrane</keyword>
<keyword evidence="2" id="KW-0812">Transmembrane</keyword>
<reference evidence="3 4" key="1">
    <citation type="submission" date="2021-06" db="EMBL/GenBank/DDBJ databases">
        <title>Caerostris extrusa draft genome.</title>
        <authorList>
            <person name="Kono N."/>
            <person name="Arakawa K."/>
        </authorList>
    </citation>
    <scope>NUCLEOTIDE SEQUENCE [LARGE SCALE GENOMIC DNA]</scope>
</reference>
<evidence type="ECO:0000256" key="2">
    <source>
        <dbReference type="SAM" id="Phobius"/>
    </source>
</evidence>
<proteinExistence type="predicted"/>
<protein>
    <submittedName>
        <fullName evidence="3">Uncharacterized protein</fullName>
    </submittedName>
</protein>
<evidence type="ECO:0000313" key="4">
    <source>
        <dbReference type="Proteomes" id="UP001054945"/>
    </source>
</evidence>
<name>A0AAV4NWA8_CAEEX</name>
<comment type="caution">
    <text evidence="3">The sequence shown here is derived from an EMBL/GenBank/DDBJ whole genome shotgun (WGS) entry which is preliminary data.</text>
</comment>